<dbReference type="AlphaFoldDB" id="A0A7W4UH70"/>
<sequence length="173" mass="18523">MRTEKKVTASPLERFLLHWWTAGALTAALIGILSFNSSGFSVTAIIISGAVSAAAALPLPTRPLRVIRLVSGGTAAAAGALLIPQLHMTSQNPSQAGSQAGAALLFSFVLAGVGAWIADVQIAARLDRDQAERDRLAAERHAELVERLGPRPVRARDAFWVLPALLFVWRRRI</sequence>
<reference evidence="2 3" key="1">
    <citation type="submission" date="2020-08" db="EMBL/GenBank/DDBJ databases">
        <title>The Agave Microbiome: Exploring the role of microbial communities in plant adaptations to desert environments.</title>
        <authorList>
            <person name="Partida-Martinez L.P."/>
        </authorList>
    </citation>
    <scope>NUCLEOTIDE SEQUENCE [LARGE SCALE GENOMIC DNA]</scope>
    <source>
        <strain evidence="2 3">RAS26</strain>
    </source>
</reference>
<dbReference type="Proteomes" id="UP000518206">
    <property type="component" value="Unassembled WGS sequence"/>
</dbReference>
<keyword evidence="1" id="KW-0812">Transmembrane</keyword>
<organism evidence="2 3">
    <name type="scientific">Cellulomonas cellasea</name>
    <dbReference type="NCBI Taxonomy" id="43670"/>
    <lineage>
        <taxon>Bacteria</taxon>
        <taxon>Bacillati</taxon>
        <taxon>Actinomycetota</taxon>
        <taxon>Actinomycetes</taxon>
        <taxon>Micrococcales</taxon>
        <taxon>Cellulomonadaceae</taxon>
        <taxon>Cellulomonas</taxon>
    </lineage>
</organism>
<dbReference type="RefSeq" id="WP_183296888.1">
    <property type="nucleotide sequence ID" value="NZ_JACHVX010000004.1"/>
</dbReference>
<accession>A0A7W4UH70</accession>
<evidence type="ECO:0000256" key="1">
    <source>
        <dbReference type="SAM" id="Phobius"/>
    </source>
</evidence>
<protein>
    <submittedName>
        <fullName evidence="2">Uncharacterized protein</fullName>
    </submittedName>
</protein>
<reference evidence="2 3" key="2">
    <citation type="submission" date="2020-08" db="EMBL/GenBank/DDBJ databases">
        <authorList>
            <person name="Partida-Martinez L."/>
            <person name="Huntemann M."/>
            <person name="Clum A."/>
            <person name="Wang J."/>
            <person name="Palaniappan K."/>
            <person name="Ritter S."/>
            <person name="Chen I.-M."/>
            <person name="Stamatis D."/>
            <person name="Reddy T."/>
            <person name="O'Malley R."/>
            <person name="Daum C."/>
            <person name="Shapiro N."/>
            <person name="Ivanova N."/>
            <person name="Kyrpides N."/>
            <person name="Woyke T."/>
        </authorList>
    </citation>
    <scope>NUCLEOTIDE SEQUENCE [LARGE SCALE GENOMIC DNA]</scope>
    <source>
        <strain evidence="2 3">RAS26</strain>
    </source>
</reference>
<comment type="caution">
    <text evidence="2">The sequence shown here is derived from an EMBL/GenBank/DDBJ whole genome shotgun (WGS) entry which is preliminary data.</text>
</comment>
<feature type="transmembrane region" description="Helical" evidence="1">
    <location>
        <begin position="100"/>
        <end position="118"/>
    </location>
</feature>
<proteinExistence type="predicted"/>
<feature type="transmembrane region" description="Helical" evidence="1">
    <location>
        <begin position="12"/>
        <end position="33"/>
    </location>
</feature>
<keyword evidence="1" id="KW-0472">Membrane</keyword>
<name>A0A7W4UH70_9CELL</name>
<evidence type="ECO:0000313" key="2">
    <source>
        <dbReference type="EMBL" id="MBB2924102.1"/>
    </source>
</evidence>
<feature type="transmembrane region" description="Helical" evidence="1">
    <location>
        <begin position="66"/>
        <end position="88"/>
    </location>
</feature>
<gene>
    <name evidence="2" type="ORF">FHR80_003030</name>
</gene>
<feature type="transmembrane region" description="Helical" evidence="1">
    <location>
        <begin position="39"/>
        <end position="59"/>
    </location>
</feature>
<evidence type="ECO:0000313" key="3">
    <source>
        <dbReference type="Proteomes" id="UP000518206"/>
    </source>
</evidence>
<dbReference type="EMBL" id="JACHVX010000004">
    <property type="protein sequence ID" value="MBB2924102.1"/>
    <property type="molecule type" value="Genomic_DNA"/>
</dbReference>
<keyword evidence="1" id="KW-1133">Transmembrane helix</keyword>